<reference evidence="5 6" key="1">
    <citation type="submission" date="2019-03" db="EMBL/GenBank/DDBJ databases">
        <title>Genomic Encyclopedia of Type Strains, Phase IV (KMG-IV): sequencing the most valuable type-strain genomes for metagenomic binning, comparative biology and taxonomic classification.</title>
        <authorList>
            <person name="Goeker M."/>
        </authorList>
    </citation>
    <scope>NUCLEOTIDE SEQUENCE [LARGE SCALE GENOMIC DNA]</scope>
    <source>
        <strain evidence="5 6">DSM 24830</strain>
    </source>
</reference>
<dbReference type="Gene3D" id="1.10.287.130">
    <property type="match status" value="1"/>
</dbReference>
<dbReference type="SUPFAM" id="SSF55785">
    <property type="entry name" value="PYP-like sensor domain (PAS domain)"/>
    <property type="match status" value="1"/>
</dbReference>
<keyword evidence="3" id="KW-0472">Membrane</keyword>
<gene>
    <name evidence="5" type="ORF">EV695_2933</name>
</gene>
<dbReference type="AlphaFoldDB" id="A0A4R1EW29"/>
<dbReference type="InterPro" id="IPR004358">
    <property type="entry name" value="Sig_transdc_His_kin-like_C"/>
</dbReference>
<dbReference type="Pfam" id="PF13188">
    <property type="entry name" value="PAS_8"/>
    <property type="match status" value="1"/>
</dbReference>
<dbReference type="PANTHER" id="PTHR43065">
    <property type="entry name" value="SENSOR HISTIDINE KINASE"/>
    <property type="match status" value="1"/>
</dbReference>
<dbReference type="EMBL" id="SMFQ01000004">
    <property type="protein sequence ID" value="TCJ84970.1"/>
    <property type="molecule type" value="Genomic_DNA"/>
</dbReference>
<dbReference type="GO" id="GO:0004673">
    <property type="term" value="F:protein histidine kinase activity"/>
    <property type="evidence" value="ECO:0007669"/>
    <property type="project" value="UniProtKB-EC"/>
</dbReference>
<dbReference type="Gene3D" id="3.30.565.10">
    <property type="entry name" value="Histidine kinase-like ATPase, C-terminal domain"/>
    <property type="match status" value="1"/>
</dbReference>
<dbReference type="EC" id="2.7.13.3" evidence="2"/>
<keyword evidence="3" id="KW-1133">Transmembrane helix</keyword>
<keyword evidence="3" id="KW-0812">Transmembrane</keyword>
<dbReference type="PROSITE" id="PS50109">
    <property type="entry name" value="HIS_KIN"/>
    <property type="match status" value="1"/>
</dbReference>
<dbReference type="InterPro" id="IPR033414">
    <property type="entry name" value="Sensor_dom"/>
</dbReference>
<protein>
    <recommendedName>
        <fullName evidence="2">histidine kinase</fullName>
        <ecNumber evidence="2">2.7.13.3</ecNumber>
    </recommendedName>
</protein>
<comment type="caution">
    <text evidence="5">The sequence shown here is derived from an EMBL/GenBank/DDBJ whole genome shotgun (WGS) entry which is preliminary data.</text>
</comment>
<dbReference type="InterPro" id="IPR005467">
    <property type="entry name" value="His_kinase_dom"/>
</dbReference>
<dbReference type="Gene3D" id="3.30.450.20">
    <property type="entry name" value="PAS domain"/>
    <property type="match status" value="1"/>
</dbReference>
<evidence type="ECO:0000256" key="1">
    <source>
        <dbReference type="ARBA" id="ARBA00000085"/>
    </source>
</evidence>
<feature type="domain" description="Histidine kinase" evidence="4">
    <location>
        <begin position="392"/>
        <end position="629"/>
    </location>
</feature>
<name>A0A4R1EW29_9GAMM</name>
<dbReference type="Proteomes" id="UP000294887">
    <property type="component" value="Unassembled WGS sequence"/>
</dbReference>
<dbReference type="InterPro" id="IPR000014">
    <property type="entry name" value="PAS"/>
</dbReference>
<evidence type="ECO:0000256" key="2">
    <source>
        <dbReference type="ARBA" id="ARBA00012438"/>
    </source>
</evidence>
<feature type="transmembrane region" description="Helical" evidence="3">
    <location>
        <begin position="159"/>
        <end position="181"/>
    </location>
</feature>
<dbReference type="PRINTS" id="PR00344">
    <property type="entry name" value="BCTRLSENSOR"/>
</dbReference>
<dbReference type="InterPro" id="IPR035965">
    <property type="entry name" value="PAS-like_dom_sf"/>
</dbReference>
<dbReference type="SUPFAM" id="SSF55874">
    <property type="entry name" value="ATPase domain of HSP90 chaperone/DNA topoisomerase II/histidine kinase"/>
    <property type="match status" value="1"/>
</dbReference>
<dbReference type="Pfam" id="PF17149">
    <property type="entry name" value="CHASE5"/>
    <property type="match status" value="1"/>
</dbReference>
<keyword evidence="6" id="KW-1185">Reference proteome</keyword>
<proteinExistence type="predicted"/>
<feature type="transmembrane region" description="Helical" evidence="3">
    <location>
        <begin position="20"/>
        <end position="43"/>
    </location>
</feature>
<dbReference type="RefSeq" id="WP_131906691.1">
    <property type="nucleotide sequence ID" value="NZ_BAAAFU010000006.1"/>
</dbReference>
<dbReference type="InterPro" id="IPR003594">
    <property type="entry name" value="HATPase_dom"/>
</dbReference>
<dbReference type="Pfam" id="PF02518">
    <property type="entry name" value="HATPase_c"/>
    <property type="match status" value="1"/>
</dbReference>
<evidence type="ECO:0000313" key="5">
    <source>
        <dbReference type="EMBL" id="TCJ84970.1"/>
    </source>
</evidence>
<sequence length="639" mass="73093">MNAASPNFFNPNISSKIGRAFLLRVLLFSSLVTLLLSGIQLYIEYKKDLNQINEVREQINKSYLKSIENAVWGINKRQIEALLEGITALPTVTQASIKADSQVNTLFKHSKIDFKHHSKNISTFTQKILSPTRNRRHVIGVLEVAQNSQYVYNNLKNRLLIVLSANFVKTFLVALFILYIFQKLVARHLSTISEFLQNPSAFKDKKQLVLNRPSSNNTINDELDVFTQSFNKLCGELHSSMNEVETSERRYRALVEGSLQGIIIVDKNWKFIYGNKQAFNILEYTNDNNIIGDLLIHFPNEIIPKDIHNTLKTISFEPVVYNEIKLITKKNTAKYVKAMFMLITQEEDDDEVIQIVFNDITNELELKKKQQDYELQLIQKNKMASIGTMLSGVTHEINNPNHIIKQNSIVLKETFNAMQPELNAYAEKHPDITFNNISLNELIKIIPELINDIHYGSDQITNIINDLKSFVRQDKDQDISVCSLNDLIEEVRYTLRTQINTRCNNFELDLQASPSDIWCYKRRISQVLINLIINALEAIDNPSEKISIHTSNDKENFVTVRVRDYGDGIPLENLHKIFDAFFSTKLDTGGTGLGLAISQSIAAQHHTEIRINQAFTQGTEFTIDFPIDVKPMDVQLGIN</sequence>
<evidence type="ECO:0000256" key="3">
    <source>
        <dbReference type="SAM" id="Phobius"/>
    </source>
</evidence>
<comment type="catalytic activity">
    <reaction evidence="1">
        <text>ATP + protein L-histidine = ADP + protein N-phospho-L-histidine.</text>
        <dbReference type="EC" id="2.7.13.3"/>
    </reaction>
</comment>
<evidence type="ECO:0000259" key="4">
    <source>
        <dbReference type="PROSITE" id="PS50109"/>
    </source>
</evidence>
<dbReference type="NCBIfam" id="TIGR00229">
    <property type="entry name" value="sensory_box"/>
    <property type="match status" value="1"/>
</dbReference>
<dbReference type="SMART" id="SM00387">
    <property type="entry name" value="HATPase_c"/>
    <property type="match status" value="1"/>
</dbReference>
<organism evidence="5 6">
    <name type="scientific">Cocleimonas flava</name>
    <dbReference type="NCBI Taxonomy" id="634765"/>
    <lineage>
        <taxon>Bacteria</taxon>
        <taxon>Pseudomonadati</taxon>
        <taxon>Pseudomonadota</taxon>
        <taxon>Gammaproteobacteria</taxon>
        <taxon>Thiotrichales</taxon>
        <taxon>Thiotrichaceae</taxon>
        <taxon>Cocleimonas</taxon>
    </lineage>
</organism>
<dbReference type="InterPro" id="IPR036890">
    <property type="entry name" value="HATPase_C_sf"/>
</dbReference>
<dbReference type="PANTHER" id="PTHR43065:SF50">
    <property type="entry name" value="HISTIDINE KINASE"/>
    <property type="match status" value="1"/>
</dbReference>
<dbReference type="OrthoDB" id="1931120at2"/>
<accession>A0A4R1EW29</accession>
<evidence type="ECO:0000313" key="6">
    <source>
        <dbReference type="Proteomes" id="UP000294887"/>
    </source>
</evidence>